<gene>
    <name evidence="1" type="ORF">KL86SPO_50510</name>
</gene>
<accession>A0A212LZB1</accession>
<name>A0A212LZB1_9FIRM</name>
<dbReference type="EMBL" id="FMJE01000005">
    <property type="protein sequence ID" value="SCM82739.1"/>
    <property type="molecule type" value="Genomic_DNA"/>
</dbReference>
<protein>
    <submittedName>
        <fullName evidence="1">Uncharacterized protein</fullName>
    </submittedName>
</protein>
<proteinExistence type="predicted"/>
<dbReference type="AlphaFoldDB" id="A0A212LZB1"/>
<organism evidence="1">
    <name type="scientific">uncultured Sporomusa sp</name>
    <dbReference type="NCBI Taxonomy" id="307249"/>
    <lineage>
        <taxon>Bacteria</taxon>
        <taxon>Bacillati</taxon>
        <taxon>Bacillota</taxon>
        <taxon>Negativicutes</taxon>
        <taxon>Selenomonadales</taxon>
        <taxon>Sporomusaceae</taxon>
        <taxon>Sporomusa</taxon>
        <taxon>environmental samples</taxon>
    </lineage>
</organism>
<reference evidence="1" key="1">
    <citation type="submission" date="2016-08" db="EMBL/GenBank/DDBJ databases">
        <authorList>
            <person name="Seilhamer J.J."/>
        </authorList>
    </citation>
    <scope>NUCLEOTIDE SEQUENCE</scope>
    <source>
        <strain evidence="1">86</strain>
    </source>
</reference>
<evidence type="ECO:0000313" key="1">
    <source>
        <dbReference type="EMBL" id="SCM82739.1"/>
    </source>
</evidence>
<sequence>MFLLSLTTPHKDTHAVPQAKKIGSHCYAAIPGIATTVKNKKTYEVNYHEQNNYYSCNNRCFSN</sequence>